<comment type="similarity">
    <text evidence="1">Belongs to the peptidase S13 family.</text>
</comment>
<dbReference type="PANTHER" id="PTHR30023">
    <property type="entry name" value="D-ALANYL-D-ALANINE CARBOXYPEPTIDASE"/>
    <property type="match status" value="1"/>
</dbReference>
<evidence type="ECO:0000313" key="4">
    <source>
        <dbReference type="Proteomes" id="UP000306980"/>
    </source>
</evidence>
<dbReference type="Proteomes" id="UP000306980">
    <property type="component" value="Unassembled WGS sequence"/>
</dbReference>
<keyword evidence="3" id="KW-0645">Protease</keyword>
<reference evidence="3 4" key="1">
    <citation type="submission" date="2019-05" db="EMBL/GenBank/DDBJ databases">
        <title>Genomic analysis of Lentibacillus sp. NKC220-2.</title>
        <authorList>
            <person name="Oh Y.J."/>
        </authorList>
    </citation>
    <scope>NUCLEOTIDE SEQUENCE [LARGE SCALE GENOMIC DNA]</scope>
    <source>
        <strain evidence="3 4">NKC220-2</strain>
    </source>
</reference>
<evidence type="ECO:0000313" key="3">
    <source>
        <dbReference type="EMBL" id="TMN23387.1"/>
    </source>
</evidence>
<dbReference type="EMBL" id="VCIA01000001">
    <property type="protein sequence ID" value="TMN23387.1"/>
    <property type="molecule type" value="Genomic_DNA"/>
</dbReference>
<dbReference type="EC" id="3.4.16.4" evidence="3"/>
<dbReference type="InterPro" id="IPR012338">
    <property type="entry name" value="Beta-lactam/transpept-like"/>
</dbReference>
<comment type="caution">
    <text evidence="3">The sequence shown here is derived from an EMBL/GenBank/DDBJ whole genome shotgun (WGS) entry which is preliminary data.</text>
</comment>
<sequence>MKVTYRFGILLVCLAIVIIGSAAISKSKQERGEQQTMKEKLDQFIKEDSQLKGAIAGISVRDATTGKKIYDHMGDVRLRPASNMKLLTAAAALSVLGDDYTFSTSVLASGTVKDNQLNGNLYLQGKGDPTLLSEDFDTFAKKVKANGIDVIEGDIVGDDTRYDDVRLSPDLIWSDEHWYYGAQISALTASPDRDYDAGTVIVEVRPRDVGEKPAVTVTPETEYVQVENTAKTVAGKGEADLTLERIHGENTLTVEGTIPKDAANVKEWMAVWEPTGYALDLFRQSLKKQGITWTGEMTTGAAPAQAKTLYEHESMPLSELLVPFMKLSNNTHAEMLVKEMGRVVHGEGSWEKGLEVVEEEMDKLGMNTETCLIRDGSGISHVNLLPPDEISTLLYNAQHQDWFEAYVHALPETGKSDRMAGGTLRYRMKDQTVQAKTGTIYGVSTLSGYVKTSSGDKLIFSIMLNNLLDEEEGPAIEDKIVEMIASQ</sequence>
<dbReference type="GO" id="GO:0009002">
    <property type="term" value="F:serine-type D-Ala-D-Ala carboxypeptidase activity"/>
    <property type="evidence" value="ECO:0007669"/>
    <property type="project" value="UniProtKB-EC"/>
</dbReference>
<dbReference type="OrthoDB" id="9802627at2"/>
<dbReference type="GO" id="GO:0000270">
    <property type="term" value="P:peptidoglycan metabolic process"/>
    <property type="evidence" value="ECO:0007669"/>
    <property type="project" value="TreeGrafter"/>
</dbReference>
<dbReference type="Pfam" id="PF02113">
    <property type="entry name" value="Peptidase_S13"/>
    <property type="match status" value="1"/>
</dbReference>
<accession>A0A5S3QNV2</accession>
<dbReference type="RefSeq" id="WP_138604277.1">
    <property type="nucleotide sequence ID" value="NZ_VCIA01000001.1"/>
</dbReference>
<dbReference type="GO" id="GO:0006508">
    <property type="term" value="P:proteolysis"/>
    <property type="evidence" value="ECO:0007669"/>
    <property type="project" value="InterPro"/>
</dbReference>
<dbReference type="SUPFAM" id="SSF56601">
    <property type="entry name" value="beta-lactamase/transpeptidase-like"/>
    <property type="match status" value="1"/>
</dbReference>
<dbReference type="AlphaFoldDB" id="A0A5S3QNV2"/>
<dbReference type="Gene3D" id="3.50.80.20">
    <property type="entry name" value="D-Ala-D-Ala carboxypeptidase C, peptidase S13"/>
    <property type="match status" value="1"/>
</dbReference>
<evidence type="ECO:0000256" key="2">
    <source>
        <dbReference type="ARBA" id="ARBA00022801"/>
    </source>
</evidence>
<organism evidence="3 4">
    <name type="scientific">Lentibacillus cibarius</name>
    <dbReference type="NCBI Taxonomy" id="2583219"/>
    <lineage>
        <taxon>Bacteria</taxon>
        <taxon>Bacillati</taxon>
        <taxon>Bacillota</taxon>
        <taxon>Bacilli</taxon>
        <taxon>Bacillales</taxon>
        <taxon>Bacillaceae</taxon>
        <taxon>Lentibacillus</taxon>
    </lineage>
</organism>
<keyword evidence="2 3" id="KW-0378">Hydrolase</keyword>
<dbReference type="PRINTS" id="PR00922">
    <property type="entry name" value="DADACBPTASE3"/>
</dbReference>
<dbReference type="InterPro" id="IPR000667">
    <property type="entry name" value="Peptidase_S13"/>
</dbReference>
<gene>
    <name evidence="3" type="primary">dacB</name>
    <name evidence="3" type="ORF">FFL34_15760</name>
</gene>
<protein>
    <submittedName>
        <fullName evidence="3">D-alanyl-D-alanine carboxypeptidase/D-alanyl-D-alanine-endopeptidase</fullName>
        <ecNumber evidence="3">3.4.16.4</ecNumber>
    </submittedName>
</protein>
<dbReference type="PANTHER" id="PTHR30023:SF0">
    <property type="entry name" value="PENICILLIN-SENSITIVE CARBOXYPEPTIDASE A"/>
    <property type="match status" value="1"/>
</dbReference>
<dbReference type="Gene3D" id="3.40.710.10">
    <property type="entry name" value="DD-peptidase/beta-lactamase superfamily"/>
    <property type="match status" value="2"/>
</dbReference>
<evidence type="ECO:0000256" key="1">
    <source>
        <dbReference type="ARBA" id="ARBA00006096"/>
    </source>
</evidence>
<name>A0A5S3QNV2_9BACI</name>
<dbReference type="NCBIfam" id="TIGR00666">
    <property type="entry name" value="PBP4"/>
    <property type="match status" value="1"/>
</dbReference>
<proteinExistence type="inferred from homology"/>
<keyword evidence="3" id="KW-0121">Carboxypeptidase</keyword>